<dbReference type="GO" id="GO:0035556">
    <property type="term" value="P:intracellular signal transduction"/>
    <property type="evidence" value="ECO:0007669"/>
    <property type="project" value="InterPro"/>
</dbReference>
<dbReference type="PROSITE" id="PS50125">
    <property type="entry name" value="GUANYLATE_CYCLASE_2"/>
    <property type="match status" value="1"/>
</dbReference>
<feature type="region of interest" description="Disordered" evidence="9">
    <location>
        <begin position="1247"/>
        <end position="1349"/>
    </location>
</feature>
<dbReference type="Pfam" id="PF07714">
    <property type="entry name" value="PK_Tyr_Ser-Thr"/>
    <property type="match status" value="1"/>
</dbReference>
<keyword evidence="5 10" id="KW-1133">Transmembrane helix</keyword>
<dbReference type="EC" id="4.6.1.2" evidence="2"/>
<feature type="compositionally biased region" description="Polar residues" evidence="9">
    <location>
        <begin position="1275"/>
        <end position="1288"/>
    </location>
</feature>
<feature type="compositionally biased region" description="Low complexity" evidence="9">
    <location>
        <begin position="1957"/>
        <end position="1971"/>
    </location>
</feature>
<evidence type="ECO:0000256" key="9">
    <source>
        <dbReference type="SAM" id="MobiDB-lite"/>
    </source>
</evidence>
<keyword evidence="11" id="KW-0732">Signal</keyword>
<reference evidence="15" key="1">
    <citation type="submission" date="2016-04" db="UniProtKB">
        <authorList>
            <consortium name="WormBaseParasite"/>
        </authorList>
    </citation>
    <scope>IDENTIFICATION</scope>
</reference>
<feature type="region of interest" description="Disordered" evidence="9">
    <location>
        <begin position="1674"/>
        <end position="1701"/>
    </location>
</feature>
<dbReference type="Proteomes" id="UP000278807">
    <property type="component" value="Unassembled WGS sequence"/>
</dbReference>
<dbReference type="GO" id="GO:0004383">
    <property type="term" value="F:guanylate cyclase activity"/>
    <property type="evidence" value="ECO:0007669"/>
    <property type="project" value="UniProtKB-EC"/>
</dbReference>
<dbReference type="SUPFAM" id="SSF56112">
    <property type="entry name" value="Protein kinase-like (PK-like)"/>
    <property type="match status" value="1"/>
</dbReference>
<dbReference type="InterPro" id="IPR000719">
    <property type="entry name" value="Prot_kinase_dom"/>
</dbReference>
<feature type="signal peptide" evidence="11">
    <location>
        <begin position="1"/>
        <end position="20"/>
    </location>
</feature>
<dbReference type="InterPro" id="IPR011009">
    <property type="entry name" value="Kinase-like_dom_sf"/>
</dbReference>
<dbReference type="SMART" id="SM00220">
    <property type="entry name" value="S_TKc"/>
    <property type="match status" value="1"/>
</dbReference>
<evidence type="ECO:0000256" key="11">
    <source>
        <dbReference type="SAM" id="SignalP"/>
    </source>
</evidence>
<evidence type="ECO:0000256" key="6">
    <source>
        <dbReference type="ARBA" id="ARBA00023136"/>
    </source>
</evidence>
<dbReference type="Gene3D" id="1.10.510.10">
    <property type="entry name" value="Transferase(Phosphotransferase) domain 1"/>
    <property type="match status" value="1"/>
</dbReference>
<accession>A0A0R3TKU4</accession>
<evidence type="ECO:0000256" key="2">
    <source>
        <dbReference type="ARBA" id="ARBA00012202"/>
    </source>
</evidence>
<dbReference type="GO" id="GO:0004672">
    <property type="term" value="F:protein kinase activity"/>
    <property type="evidence" value="ECO:0007669"/>
    <property type="project" value="InterPro"/>
</dbReference>
<evidence type="ECO:0000313" key="14">
    <source>
        <dbReference type="Proteomes" id="UP000278807"/>
    </source>
</evidence>
<dbReference type="GO" id="GO:0005886">
    <property type="term" value="C:plasma membrane"/>
    <property type="evidence" value="ECO:0007669"/>
    <property type="project" value="TreeGrafter"/>
</dbReference>
<dbReference type="FunFam" id="3.30.70.1230:FF:000030">
    <property type="entry name" value="Si:ch211-215j19.12"/>
    <property type="match status" value="1"/>
</dbReference>
<evidence type="ECO:0000256" key="1">
    <source>
        <dbReference type="ARBA" id="ARBA00004167"/>
    </source>
</evidence>
<evidence type="ECO:0000313" key="15">
    <source>
        <dbReference type="WBParaSite" id="HNAJ_0000782001-mRNA-1"/>
    </source>
</evidence>
<dbReference type="SUPFAM" id="SSF55073">
    <property type="entry name" value="Nucleotide cyclase"/>
    <property type="match status" value="1"/>
</dbReference>
<feature type="compositionally biased region" description="Polar residues" evidence="9">
    <location>
        <begin position="1141"/>
        <end position="1151"/>
    </location>
</feature>
<keyword evidence="8" id="KW-0141">cGMP biosynthesis</keyword>
<feature type="compositionally biased region" description="Polar residues" evidence="9">
    <location>
        <begin position="1331"/>
        <end position="1349"/>
    </location>
</feature>
<dbReference type="CDD" id="cd07302">
    <property type="entry name" value="CHD"/>
    <property type="match status" value="1"/>
</dbReference>
<evidence type="ECO:0000256" key="3">
    <source>
        <dbReference type="ARBA" id="ARBA00022692"/>
    </source>
</evidence>
<feature type="compositionally biased region" description="Polar residues" evidence="9">
    <location>
        <begin position="1215"/>
        <end position="1233"/>
    </location>
</feature>
<proteinExistence type="predicted"/>
<keyword evidence="6 10" id="KW-0472">Membrane</keyword>
<keyword evidence="7" id="KW-0456">Lyase</keyword>
<comment type="subcellular location">
    <subcellularLocation>
        <location evidence="1">Membrane</location>
        <topology evidence="1">Single-pass membrane protein</topology>
    </subcellularLocation>
</comment>
<feature type="region of interest" description="Disordered" evidence="9">
    <location>
        <begin position="1213"/>
        <end position="1233"/>
    </location>
</feature>
<feature type="domain" description="Guanylate cyclase" evidence="12">
    <location>
        <begin position="844"/>
        <end position="974"/>
    </location>
</feature>
<feature type="compositionally biased region" description="Basic and acidic residues" evidence="9">
    <location>
        <begin position="1398"/>
        <end position="1417"/>
    </location>
</feature>
<dbReference type="Gene3D" id="6.10.250.780">
    <property type="match status" value="1"/>
</dbReference>
<dbReference type="WBParaSite" id="HNAJ_0000782001-mRNA-1">
    <property type="protein sequence ID" value="HNAJ_0000782001-mRNA-1"/>
    <property type="gene ID" value="HNAJ_0000782001"/>
</dbReference>
<organism evidence="15">
    <name type="scientific">Rodentolepis nana</name>
    <name type="common">Dwarf tapeworm</name>
    <name type="synonym">Hymenolepis nana</name>
    <dbReference type="NCBI Taxonomy" id="102285"/>
    <lineage>
        <taxon>Eukaryota</taxon>
        <taxon>Metazoa</taxon>
        <taxon>Spiralia</taxon>
        <taxon>Lophotrochozoa</taxon>
        <taxon>Platyhelminthes</taxon>
        <taxon>Cestoda</taxon>
        <taxon>Eucestoda</taxon>
        <taxon>Cyclophyllidea</taxon>
        <taxon>Hymenolepididae</taxon>
        <taxon>Rodentolepis</taxon>
    </lineage>
</organism>
<feature type="compositionally biased region" description="Polar residues" evidence="9">
    <location>
        <begin position="1364"/>
        <end position="1374"/>
    </location>
</feature>
<feature type="region of interest" description="Disordered" evidence="9">
    <location>
        <begin position="1947"/>
        <end position="1971"/>
    </location>
</feature>
<evidence type="ECO:0000313" key="13">
    <source>
        <dbReference type="EMBL" id="VDO03676.1"/>
    </source>
</evidence>
<keyword evidence="4" id="KW-0547">Nucleotide-binding</keyword>
<evidence type="ECO:0000259" key="12">
    <source>
        <dbReference type="PROSITE" id="PS50125"/>
    </source>
</evidence>
<dbReference type="GO" id="GO:0005524">
    <property type="term" value="F:ATP binding"/>
    <property type="evidence" value="ECO:0007669"/>
    <property type="project" value="InterPro"/>
</dbReference>
<feature type="chain" id="PRO_5043131893" description="guanylate cyclase" evidence="11">
    <location>
        <begin position="21"/>
        <end position="1971"/>
    </location>
</feature>
<evidence type="ECO:0000256" key="5">
    <source>
        <dbReference type="ARBA" id="ARBA00022989"/>
    </source>
</evidence>
<dbReference type="SMART" id="SM00044">
    <property type="entry name" value="CYCc"/>
    <property type="match status" value="1"/>
</dbReference>
<reference evidence="13 14" key="2">
    <citation type="submission" date="2018-11" db="EMBL/GenBank/DDBJ databases">
        <authorList>
            <consortium name="Pathogen Informatics"/>
        </authorList>
    </citation>
    <scope>NUCLEOTIDE SEQUENCE [LARGE SCALE GENOMIC DNA]</scope>
</reference>
<feature type="transmembrane region" description="Helical" evidence="10">
    <location>
        <begin position="496"/>
        <end position="518"/>
    </location>
</feature>
<keyword evidence="3 10" id="KW-0812">Transmembrane</keyword>
<dbReference type="Gene3D" id="3.30.70.1230">
    <property type="entry name" value="Nucleotide cyclase"/>
    <property type="match status" value="1"/>
</dbReference>
<feature type="region of interest" description="Disordered" evidence="9">
    <location>
        <begin position="1364"/>
        <end position="1431"/>
    </location>
</feature>
<dbReference type="InterPro" id="IPR050401">
    <property type="entry name" value="Cyclic_nucleotide_synthase"/>
</dbReference>
<feature type="compositionally biased region" description="Basic and acidic residues" evidence="9">
    <location>
        <begin position="1303"/>
        <end position="1317"/>
    </location>
</feature>
<dbReference type="PANTHER" id="PTHR11920">
    <property type="entry name" value="GUANYLYL CYCLASE"/>
    <property type="match status" value="1"/>
</dbReference>
<feature type="region of interest" description="Disordered" evidence="9">
    <location>
        <begin position="1132"/>
        <end position="1157"/>
    </location>
</feature>
<dbReference type="InterPro" id="IPR001245">
    <property type="entry name" value="Ser-Thr/Tyr_kinase_cat_dom"/>
</dbReference>
<evidence type="ECO:0000256" key="8">
    <source>
        <dbReference type="ARBA" id="ARBA00023293"/>
    </source>
</evidence>
<dbReference type="Pfam" id="PF00211">
    <property type="entry name" value="Guanylate_cyc"/>
    <property type="match status" value="1"/>
</dbReference>
<dbReference type="OrthoDB" id="5581784at2759"/>
<sequence>MFPSIGIFLAFIVLTPSSNARPFLNIYFLTSDKSCYPEASLFNYTKSAIAAVNHVLPHSSENNSNSIWVRVIPKAVSGCTLQDSTRAAKILQVLKNIKVILIFICVIENATKFPGYSALLGPPLLCDCHLVNQWITAGSLNDTESQRIYQINYYCYNYGGISELVSHVNDDMVLQTNPTIVSVSVVIPRMTHYRGLISYLHHVGWQRVALFSQFESAAFSNAELLRMSSLSVTVIHECLELEFFNLHLNADANITKSLSLIQDNLDALLIFAKPSFTVKLLINIQNLTQIKEGRIAIIQINMLDMLTYDSLIAWKSALTESGPTFSAGRSLMIFTALPTGTDYIENDPLYDEEINLSVAHAAALATRMAQLNVANVGGNFNCKKGLFSPIRTNARIIVPTLPGIEFTYTTNNGSDIRALFDMFILTLKPSVTDNNGDTLRSVSYTDVFQLVAVIRHPLILPQMRNSMNWPGDGKGPLKTICLRYTCPHVMETLNTIFFISAFGFAIAILFYLSTTYVYKARCINSQKLIFLESDFVFKEEEVKSSKSLHDKELGFSAKQTGATLNSGMNTSLQTIMSSNADGSSGSGRCCGDRMMANRRLRSIAWLNGEPMRIKKLDLTHVLLRSAVVKYLAGLRGIRHENINTFMGCYMAPNQFGLVYDYCHRDEIWLAPELLRNGDKTGNYSRPGDVYAFAIIIHTVFYQCKPFGIEELTPDVIISRVKARETPPFRPRFNHFYGKDVPPAYKNILERSWMENPTLRPTFGELSDQIEYMTMGKKISIMEHITKMTEKYSTCLEEIVQQRMKELEEERRKKELLIHELLPPVVAESLKAGIAVAPEMYDEVSIYFSDIVGFTTISAMSTPLQVVDFLNDLYTIFDRIIANYDVYKVETIGDAYMVVSGLPIRNNRRHAGEVAMTALELLCACANFTIKHLPHVPLRLRIGLHTGPCVAGVVGLTMPRYCLFGDTVQQALKMESSGKGGFYFHLELKDPCNLYSVVLMFCASASVFYTTAFRIHISLQTKQVLDFLGGYHTEYRGPLEFEGGIKTTTYWLTSYKDFRKALPEPPSLTEVDMMNEDESCKQLMRKLETLSSDSDSQASKSFSRLIQKLQSLIPDFVIPCNLELIKQDACLPKGTKRKTRPSRQSNRSSALSKKSKRPKLSNSRVFSVKNITFLLTSYDSLFCFKSIGTTVSEIYSIPEEVSSPAAHKELNATYVRPTSNNSRSSSKPVDLDQSTLLVNTTKSINLTPQPVKEKTFSVTSDDIQSPPPVKKGRFQPSRSQNSRTESLNKLSLKDPPVVSVSQRKSGDSEMSFKRESSHVRSVSNSKDKSLPKASNTCAVQSSSLQENCSLRKSVKTDNQIVAESLHQSQNGSLGRSSKMDNRSVADSVFQKSSGSLRRVSKDSKSGRVETSFQRERGFTGDPSKTSKSLKSPDANAEIQISVTNEIPHTVEDNTEVLKGAINQEAAISEIMTEDEEEDRVVQRLETPAETPIEVPSISPVDVPSHGDAVATSSIVSSNKPPLVKSIFPFVASTPSVPQQHSTPWSTSKSNWLSRLGWMTASKVTAPTPVTTQTNAPKTSFQSQPVKVGKIKNVLAANNTSANLTAAKMSNNFVSGMKSSKPMSSSNFSLGSIQRPPTMSRFNNNLQGISKTNCPTIAEKSFGGGSVVHGASTAIHGSTTMTTGGRLPRTGHSIFSSKGNAEKERRERLLAEMAEKQERQREAQERKALEHKAKVKAANERRAAVRANAEALAKKQEAEKLKKVSFSLLAAKDKPLFNPLKPTIHSTAAPSTSHLVKQPFGNNSSNLPVSTSSSHTNALNPTTSTNYMKNFDFVKTQTLPPLPHATQVNQLKTQPPVISESPISYDLTGILDEYNSDSEDETRAKRRPIPSWARSDSPFLIEMISKAYRGELRWQNIFRPAEQVHFDDADLFSGYNFRTRQRGSSVVWISPSKQPHEQSSGISKSSFKSPTAT</sequence>
<dbReference type="GO" id="GO:0001653">
    <property type="term" value="F:peptide receptor activity"/>
    <property type="evidence" value="ECO:0007669"/>
    <property type="project" value="TreeGrafter"/>
</dbReference>
<keyword evidence="14" id="KW-1185">Reference proteome</keyword>
<dbReference type="STRING" id="102285.A0A0R3TKU4"/>
<evidence type="ECO:0000256" key="7">
    <source>
        <dbReference type="ARBA" id="ARBA00023239"/>
    </source>
</evidence>
<feature type="transmembrane region" description="Helical" evidence="10">
    <location>
        <begin position="993"/>
        <end position="1012"/>
    </location>
</feature>
<protein>
    <recommendedName>
        <fullName evidence="2">guanylate cyclase</fullName>
        <ecNumber evidence="2">4.6.1.2</ecNumber>
    </recommendedName>
</protein>
<evidence type="ECO:0000256" key="4">
    <source>
        <dbReference type="ARBA" id="ARBA00022741"/>
    </source>
</evidence>
<dbReference type="CDD" id="cd06503">
    <property type="entry name" value="ATP-synt_Fo_b"/>
    <property type="match status" value="1"/>
</dbReference>
<dbReference type="GO" id="GO:0004016">
    <property type="term" value="F:adenylate cyclase activity"/>
    <property type="evidence" value="ECO:0007669"/>
    <property type="project" value="TreeGrafter"/>
</dbReference>
<dbReference type="PANTHER" id="PTHR11920:SF462">
    <property type="entry name" value="GUANYLATE CYCLASE"/>
    <property type="match status" value="1"/>
</dbReference>
<name>A0A0R3TKU4_RODNA</name>
<dbReference type="EMBL" id="UZAE01012134">
    <property type="protein sequence ID" value="VDO03676.1"/>
    <property type="molecule type" value="Genomic_DNA"/>
</dbReference>
<dbReference type="InterPro" id="IPR029787">
    <property type="entry name" value="Nucleotide_cyclase"/>
</dbReference>
<gene>
    <name evidence="13" type="ORF">HNAJ_LOCUS7816</name>
</gene>
<evidence type="ECO:0000256" key="10">
    <source>
        <dbReference type="SAM" id="Phobius"/>
    </source>
</evidence>
<dbReference type="InterPro" id="IPR001054">
    <property type="entry name" value="A/G_cyclase"/>
</dbReference>
<dbReference type="GO" id="GO:0007168">
    <property type="term" value="P:receptor guanylyl cyclase signaling pathway"/>
    <property type="evidence" value="ECO:0007669"/>
    <property type="project" value="TreeGrafter"/>
</dbReference>